<dbReference type="EMBL" id="CT868019">
    <property type="protein sequence ID" value="CAK62256.1"/>
    <property type="molecule type" value="Genomic_DNA"/>
</dbReference>
<dbReference type="AlphaFoldDB" id="A0BUN9"/>
<dbReference type="OrthoDB" id="10300537at2759"/>
<proteinExistence type="predicted"/>
<dbReference type="KEGG" id="ptm:GSPATT00005502001"/>
<dbReference type="GeneID" id="5015438"/>
<evidence type="ECO:0000313" key="2">
    <source>
        <dbReference type="Proteomes" id="UP000000600"/>
    </source>
</evidence>
<organism evidence="1 2">
    <name type="scientific">Paramecium tetraurelia</name>
    <dbReference type="NCBI Taxonomy" id="5888"/>
    <lineage>
        <taxon>Eukaryota</taxon>
        <taxon>Sar</taxon>
        <taxon>Alveolata</taxon>
        <taxon>Ciliophora</taxon>
        <taxon>Intramacronucleata</taxon>
        <taxon>Oligohymenophorea</taxon>
        <taxon>Peniculida</taxon>
        <taxon>Parameciidae</taxon>
        <taxon>Paramecium</taxon>
    </lineage>
</organism>
<gene>
    <name evidence="1" type="ORF">GSPATT00005502001</name>
</gene>
<reference evidence="1 2" key="1">
    <citation type="journal article" date="2006" name="Nature">
        <title>Global trends of whole-genome duplications revealed by the ciliate Paramecium tetraurelia.</title>
        <authorList>
            <consortium name="Genoscope"/>
            <person name="Aury J.-M."/>
            <person name="Jaillon O."/>
            <person name="Duret L."/>
            <person name="Noel B."/>
            <person name="Jubin C."/>
            <person name="Porcel B.M."/>
            <person name="Segurens B."/>
            <person name="Daubin V."/>
            <person name="Anthouard V."/>
            <person name="Aiach N."/>
            <person name="Arnaiz O."/>
            <person name="Billaut A."/>
            <person name="Beisson J."/>
            <person name="Blanc I."/>
            <person name="Bouhouche K."/>
            <person name="Camara F."/>
            <person name="Duharcourt S."/>
            <person name="Guigo R."/>
            <person name="Gogendeau D."/>
            <person name="Katinka M."/>
            <person name="Keller A.-M."/>
            <person name="Kissmehl R."/>
            <person name="Klotz C."/>
            <person name="Koll F."/>
            <person name="Le Moue A."/>
            <person name="Lepere C."/>
            <person name="Malinsky S."/>
            <person name="Nowacki M."/>
            <person name="Nowak J.K."/>
            <person name="Plattner H."/>
            <person name="Poulain J."/>
            <person name="Ruiz F."/>
            <person name="Serrano V."/>
            <person name="Zagulski M."/>
            <person name="Dessen P."/>
            <person name="Betermier M."/>
            <person name="Weissenbach J."/>
            <person name="Scarpelli C."/>
            <person name="Schachter V."/>
            <person name="Sperling L."/>
            <person name="Meyer E."/>
            <person name="Cohen J."/>
            <person name="Wincker P."/>
        </authorList>
    </citation>
    <scope>NUCLEOTIDE SEQUENCE [LARGE SCALE GENOMIC DNA]</scope>
    <source>
        <strain evidence="1 2">Stock d4-2</strain>
    </source>
</reference>
<dbReference type="InParanoid" id="A0BUN9"/>
<accession>A0BUN9</accession>
<dbReference type="RefSeq" id="XP_001429654.1">
    <property type="nucleotide sequence ID" value="XM_001429617.1"/>
</dbReference>
<dbReference type="Proteomes" id="UP000000600">
    <property type="component" value="Unassembled WGS sequence"/>
</dbReference>
<name>A0BUN9_PARTE</name>
<evidence type="ECO:0000313" key="1">
    <source>
        <dbReference type="EMBL" id="CAK62256.1"/>
    </source>
</evidence>
<protein>
    <submittedName>
        <fullName evidence="1">Uncharacterized protein</fullName>
    </submittedName>
</protein>
<keyword evidence="2" id="KW-1185">Reference proteome</keyword>
<dbReference type="HOGENOM" id="CLU_759637_0_0_1"/>
<dbReference type="OMA" id="CQTELEY"/>
<sequence>MYDISNIFKRCIEEKIKIVTGRSSRADRSQLNSSMMVSRVKAKDNQYSCNESNSINKYDVELACQTELEYNPRFLIKNKEKIEVLSDCFEYYELPKISPLDQQQIKKYSMCNSQHDSQGLRSRKNTYQKYRQFQNRLKTTKVGYLSLDPESPFIQEIFKQLCSSSIYQEITKPQVCYHQYLVSQLPCQSIRLLGHHIKINQPNVDAIFNYLSSVSIVFAPNQGDELAMYQIFTIIEIIQLVFSCYDVLSKTYLNTRDLFELFKSGGAAQRDADIIFKYLRCQGIRRTIEMNTTISTKMRGKQRPQKQMVITMMKEKARNLSEMYNRKQTHDKNIVTETTFLEIFQNTIPELFKSLVQLLANYNCD</sequence>